<protein>
    <submittedName>
        <fullName evidence="2">Uncharacterized protein</fullName>
    </submittedName>
</protein>
<evidence type="ECO:0000256" key="1">
    <source>
        <dbReference type="SAM" id="MobiDB-lite"/>
    </source>
</evidence>
<dbReference type="EMBL" id="JADGKB010000075">
    <property type="protein sequence ID" value="KAJ3254946.1"/>
    <property type="molecule type" value="Genomic_DNA"/>
</dbReference>
<reference evidence="2" key="1">
    <citation type="submission" date="2020-05" db="EMBL/GenBank/DDBJ databases">
        <title>Phylogenomic resolution of chytrid fungi.</title>
        <authorList>
            <person name="Stajich J.E."/>
            <person name="Amses K."/>
            <person name="Simmons R."/>
            <person name="Seto K."/>
            <person name="Myers J."/>
            <person name="Bonds A."/>
            <person name="Quandt C.A."/>
            <person name="Barry K."/>
            <person name="Liu P."/>
            <person name="Grigoriev I."/>
            <person name="Longcore J.E."/>
            <person name="James T.Y."/>
        </authorList>
    </citation>
    <scope>NUCLEOTIDE SEQUENCE</scope>
    <source>
        <strain evidence="2">PLAUS21</strain>
    </source>
</reference>
<gene>
    <name evidence="2" type="ORF">HK103_006743</name>
</gene>
<proteinExistence type="predicted"/>
<feature type="compositionally biased region" description="Acidic residues" evidence="1">
    <location>
        <begin position="48"/>
        <end position="59"/>
    </location>
</feature>
<accession>A0AAD5Y6V0</accession>
<organism evidence="2 3">
    <name type="scientific">Boothiomyces macroporosus</name>
    <dbReference type="NCBI Taxonomy" id="261099"/>
    <lineage>
        <taxon>Eukaryota</taxon>
        <taxon>Fungi</taxon>
        <taxon>Fungi incertae sedis</taxon>
        <taxon>Chytridiomycota</taxon>
        <taxon>Chytridiomycota incertae sedis</taxon>
        <taxon>Chytridiomycetes</taxon>
        <taxon>Rhizophydiales</taxon>
        <taxon>Terramycetaceae</taxon>
        <taxon>Boothiomyces</taxon>
    </lineage>
</organism>
<evidence type="ECO:0000313" key="3">
    <source>
        <dbReference type="Proteomes" id="UP001210925"/>
    </source>
</evidence>
<dbReference type="Proteomes" id="UP001210925">
    <property type="component" value="Unassembled WGS sequence"/>
</dbReference>
<keyword evidence="3" id="KW-1185">Reference proteome</keyword>
<dbReference type="AlphaFoldDB" id="A0AAD5Y6V0"/>
<feature type="region of interest" description="Disordered" evidence="1">
    <location>
        <begin position="1"/>
        <end position="106"/>
    </location>
</feature>
<sequence>MAKQNHKLMKRKAEEEQVEVDAEEWTSEEADQSQEELNSSKDENSGAETDDDSDEEPEEISTAKAKETALHLQKEEKLKKLESQKELKQKRRERDLKNSLQQQQKRARLLPQEIIEAAQEEEENVPEEPKINNTHLRLEKKLESAQHGNITVTIAKNRISNPIDPELLEFRNKHLYRSSVKRAPGKFKLIAVLKNFKILDTKTVPTSVSFQLSKKK</sequence>
<name>A0AAD5Y6V0_9FUNG</name>
<evidence type="ECO:0000313" key="2">
    <source>
        <dbReference type="EMBL" id="KAJ3254946.1"/>
    </source>
</evidence>
<feature type="compositionally biased region" description="Basic residues" evidence="1">
    <location>
        <begin position="1"/>
        <end position="10"/>
    </location>
</feature>
<feature type="compositionally biased region" description="Acidic residues" evidence="1">
    <location>
        <begin position="16"/>
        <end position="34"/>
    </location>
</feature>
<comment type="caution">
    <text evidence="2">The sequence shown here is derived from an EMBL/GenBank/DDBJ whole genome shotgun (WGS) entry which is preliminary data.</text>
</comment>
<feature type="compositionally biased region" description="Basic and acidic residues" evidence="1">
    <location>
        <begin position="64"/>
        <end position="97"/>
    </location>
</feature>